<organism evidence="3 4">
    <name type="scientific">Glutinoglossum americanum</name>
    <dbReference type="NCBI Taxonomy" id="1670608"/>
    <lineage>
        <taxon>Eukaryota</taxon>
        <taxon>Fungi</taxon>
        <taxon>Dikarya</taxon>
        <taxon>Ascomycota</taxon>
        <taxon>Pezizomycotina</taxon>
        <taxon>Geoglossomycetes</taxon>
        <taxon>Geoglossales</taxon>
        <taxon>Geoglossaceae</taxon>
        <taxon>Glutinoglossum</taxon>
    </lineage>
</organism>
<evidence type="ECO:0000256" key="1">
    <source>
        <dbReference type="SAM" id="MobiDB-lite"/>
    </source>
</evidence>
<dbReference type="EMBL" id="JAGHQL010000025">
    <property type="protein sequence ID" value="KAH0543890.1"/>
    <property type="molecule type" value="Genomic_DNA"/>
</dbReference>
<dbReference type="AlphaFoldDB" id="A0A9P8IE17"/>
<name>A0A9P8IE17_9PEZI</name>
<evidence type="ECO:0000313" key="3">
    <source>
        <dbReference type="EMBL" id="KAH0543890.1"/>
    </source>
</evidence>
<feature type="transmembrane region" description="Helical" evidence="2">
    <location>
        <begin position="31"/>
        <end position="52"/>
    </location>
</feature>
<dbReference type="Proteomes" id="UP000698800">
    <property type="component" value="Unassembled WGS sequence"/>
</dbReference>
<evidence type="ECO:0000256" key="2">
    <source>
        <dbReference type="SAM" id="Phobius"/>
    </source>
</evidence>
<keyword evidence="2" id="KW-1133">Transmembrane helix</keyword>
<dbReference type="OrthoDB" id="4582561at2759"/>
<feature type="compositionally biased region" description="Polar residues" evidence="1">
    <location>
        <begin position="382"/>
        <end position="393"/>
    </location>
</feature>
<sequence length="393" mass="42211">MTVQASARLYGVMGTPISRASGCAHTANASYIIQAVLVFVFGPVYSIVYALVKSEGRREHLRNVFNMFLDTSAQFTIPVAVAAIVRLKQSAPFYEITFLQSLMTMQFLGLLSTIITAACVGAVGKVKTSTSRIMVVALYGLLDFSFFMSLVHHLHTSKASYQSLQELAAACTKYGSLLPGFVYIQKPHPHGLTLPKLSNPHALVTSAADERTGFRNLGIILGIVLAIVVGLILICVCIKKCGEEIAAFIGIAIAGVICASPIAFSIGVLYCLVQLERKRIIMKNIVGADFQDNQWGFGQVIALLLWVPLLVQALYWAMKSVNDASETPDAEPGRARSTPSTAKSTSQRNTQTSTKINPSPGGKGHDASRPPEIELGQEKTTSDTNAGSSQDGK</sequence>
<feature type="transmembrane region" description="Helical" evidence="2">
    <location>
        <begin position="245"/>
        <end position="275"/>
    </location>
</feature>
<accession>A0A9P8IE17</accession>
<keyword evidence="4" id="KW-1185">Reference proteome</keyword>
<keyword evidence="2" id="KW-0812">Transmembrane</keyword>
<feature type="region of interest" description="Disordered" evidence="1">
    <location>
        <begin position="325"/>
        <end position="393"/>
    </location>
</feature>
<feature type="transmembrane region" description="Helical" evidence="2">
    <location>
        <begin position="295"/>
        <end position="317"/>
    </location>
</feature>
<proteinExistence type="predicted"/>
<keyword evidence="2" id="KW-0472">Membrane</keyword>
<comment type="caution">
    <text evidence="3">The sequence shown here is derived from an EMBL/GenBank/DDBJ whole genome shotgun (WGS) entry which is preliminary data.</text>
</comment>
<feature type="transmembrane region" description="Helical" evidence="2">
    <location>
        <begin position="105"/>
        <end position="124"/>
    </location>
</feature>
<reference evidence="3" key="1">
    <citation type="submission" date="2021-03" db="EMBL/GenBank/DDBJ databases">
        <title>Comparative genomics and phylogenomic investigation of the class Geoglossomycetes provide insights into ecological specialization and systematics.</title>
        <authorList>
            <person name="Melie T."/>
            <person name="Pirro S."/>
            <person name="Miller A.N."/>
            <person name="Quandt A."/>
        </authorList>
    </citation>
    <scope>NUCLEOTIDE SEQUENCE</scope>
    <source>
        <strain evidence="3">GBOQ0MN5Z8</strain>
    </source>
</reference>
<feature type="transmembrane region" description="Helical" evidence="2">
    <location>
        <begin position="217"/>
        <end position="238"/>
    </location>
</feature>
<protein>
    <submittedName>
        <fullName evidence="3">Uncharacterized protein</fullName>
    </submittedName>
</protein>
<evidence type="ECO:0000313" key="4">
    <source>
        <dbReference type="Proteomes" id="UP000698800"/>
    </source>
</evidence>
<feature type="transmembrane region" description="Helical" evidence="2">
    <location>
        <begin position="64"/>
        <end position="85"/>
    </location>
</feature>
<feature type="compositionally biased region" description="Polar residues" evidence="1">
    <location>
        <begin position="337"/>
        <end position="357"/>
    </location>
</feature>
<feature type="compositionally biased region" description="Basic and acidic residues" evidence="1">
    <location>
        <begin position="363"/>
        <end position="381"/>
    </location>
</feature>
<gene>
    <name evidence="3" type="ORF">FGG08_001791</name>
</gene>
<feature type="transmembrane region" description="Helical" evidence="2">
    <location>
        <begin position="136"/>
        <end position="154"/>
    </location>
</feature>